<dbReference type="OrthoDB" id="10264595at2759"/>
<dbReference type="AlphaFoldDB" id="A0A8J2RXA9"/>
<dbReference type="Proteomes" id="UP000789390">
    <property type="component" value="Unassembled WGS sequence"/>
</dbReference>
<dbReference type="SUPFAM" id="SSF48726">
    <property type="entry name" value="Immunoglobulin"/>
    <property type="match status" value="1"/>
</dbReference>
<dbReference type="EMBL" id="CAKKLH010000157">
    <property type="protein sequence ID" value="CAH0104790.1"/>
    <property type="molecule type" value="Genomic_DNA"/>
</dbReference>
<dbReference type="Pfam" id="PF07686">
    <property type="entry name" value="V-set"/>
    <property type="match status" value="1"/>
</dbReference>
<dbReference type="InterPro" id="IPR013106">
    <property type="entry name" value="Ig_V-set"/>
</dbReference>
<dbReference type="CDD" id="cd00096">
    <property type="entry name" value="Ig"/>
    <property type="match status" value="1"/>
</dbReference>
<feature type="domain" description="Ig-like" evidence="2">
    <location>
        <begin position="185"/>
        <end position="309"/>
    </location>
</feature>
<accession>A0A8J2RXA9</accession>
<name>A0A8J2RXA9_9CRUS</name>
<sequence length="319" mass="35662">MSSSQCINVDVFSLLILTVLFHSVTPNVFFPVETNIDLVHYRSLKDILFRSQSEDIIAHSIESPVVASFRPANPSPTLASSPQNAVGVSKIRFLEADAFLVPNFSPVSHSEVIPSAIIQTEGRRATLPNSDFDHTTVVRQVNNAEIKESANSATANPVQDRWPWPYSKSISKQSVNPQSRQLQQPSTLIVKKSVAKPYRLLTRTSSCPKLLHDLTITCSLPKQQQIQQPMEFQWYKTQHRSVAETQNNFLESTIKTPIAFGTQMIHKDSRYGVSVVSDSANLTIRQLKPQDCGSYICEAVDVHNATVISNTEFLIFLCY</sequence>
<evidence type="ECO:0000313" key="3">
    <source>
        <dbReference type="EMBL" id="CAH0104790.1"/>
    </source>
</evidence>
<dbReference type="InterPro" id="IPR036179">
    <property type="entry name" value="Ig-like_dom_sf"/>
</dbReference>
<organism evidence="3 4">
    <name type="scientific">Daphnia galeata</name>
    <dbReference type="NCBI Taxonomy" id="27404"/>
    <lineage>
        <taxon>Eukaryota</taxon>
        <taxon>Metazoa</taxon>
        <taxon>Ecdysozoa</taxon>
        <taxon>Arthropoda</taxon>
        <taxon>Crustacea</taxon>
        <taxon>Branchiopoda</taxon>
        <taxon>Diplostraca</taxon>
        <taxon>Cladocera</taxon>
        <taxon>Anomopoda</taxon>
        <taxon>Daphniidae</taxon>
        <taxon>Daphnia</taxon>
    </lineage>
</organism>
<evidence type="ECO:0000259" key="2">
    <source>
        <dbReference type="PROSITE" id="PS50835"/>
    </source>
</evidence>
<dbReference type="PROSITE" id="PS50835">
    <property type="entry name" value="IG_LIKE"/>
    <property type="match status" value="1"/>
</dbReference>
<feature type="chain" id="PRO_5035260658" description="Ig-like domain-containing protein" evidence="1">
    <location>
        <begin position="27"/>
        <end position="319"/>
    </location>
</feature>
<proteinExistence type="predicted"/>
<dbReference type="InterPro" id="IPR013783">
    <property type="entry name" value="Ig-like_fold"/>
</dbReference>
<feature type="signal peptide" evidence="1">
    <location>
        <begin position="1"/>
        <end position="26"/>
    </location>
</feature>
<gene>
    <name evidence="3" type="ORF">DGAL_LOCUS7718</name>
</gene>
<protein>
    <recommendedName>
        <fullName evidence="2">Ig-like domain-containing protein</fullName>
    </recommendedName>
</protein>
<keyword evidence="4" id="KW-1185">Reference proteome</keyword>
<reference evidence="3" key="1">
    <citation type="submission" date="2021-11" db="EMBL/GenBank/DDBJ databases">
        <authorList>
            <person name="Schell T."/>
        </authorList>
    </citation>
    <scope>NUCLEOTIDE SEQUENCE</scope>
    <source>
        <strain evidence="3">M5</strain>
    </source>
</reference>
<dbReference type="InterPro" id="IPR007110">
    <property type="entry name" value="Ig-like_dom"/>
</dbReference>
<keyword evidence="1" id="KW-0732">Signal</keyword>
<evidence type="ECO:0000256" key="1">
    <source>
        <dbReference type="SAM" id="SignalP"/>
    </source>
</evidence>
<comment type="caution">
    <text evidence="3">The sequence shown here is derived from an EMBL/GenBank/DDBJ whole genome shotgun (WGS) entry which is preliminary data.</text>
</comment>
<evidence type="ECO:0000313" key="4">
    <source>
        <dbReference type="Proteomes" id="UP000789390"/>
    </source>
</evidence>
<dbReference type="Gene3D" id="2.60.40.10">
    <property type="entry name" value="Immunoglobulins"/>
    <property type="match status" value="1"/>
</dbReference>